<dbReference type="InterPro" id="IPR038408">
    <property type="entry name" value="GNK2_sf"/>
</dbReference>
<dbReference type="Proteomes" id="UP000035740">
    <property type="component" value="Chromosome 8"/>
</dbReference>
<sequence>MILLEGYWFPLRSELGFPPETGKSFNFIAKILEDQKEYKDDTEEVAQPEYVSSFCPDAETVAPNSQYQTNVDTLISFLLSNTTTWKISYDATAGNGANQVYGAYFCRIDQTSVFCQDCISSAINSLNEHCRGKRKSIAYYDQCLARYSDESFYGTMTGAPMIPYWNTRISVDIQNITSNHTAFMQVLQGVLRVVSSEAANGTNQKFATKEDTFVGNSTSMNTIYTLAQCNPYISASDCNTCLQMAIGNMTEMCSMRAGCTVMCPDCNIRSVERRKTSVNAKNSINCGDFHFSCCDSYWGLCFCVEEKVQESIYSEIFGASSCNRSR</sequence>
<dbReference type="PANTHER" id="PTHR32099">
    <property type="entry name" value="CYSTEINE-RICH REPEAT SECRETORY PROTEIN"/>
    <property type="match status" value="1"/>
</dbReference>
<feature type="domain" description="Gnk2-homologous" evidence="3">
    <location>
        <begin position="49"/>
        <end position="152"/>
    </location>
</feature>
<dbReference type="Gramene" id="KMT04042">
    <property type="protein sequence ID" value="KMT04042"/>
    <property type="gene ID" value="BVRB_8g186390"/>
</dbReference>
<gene>
    <name evidence="4" type="ORF">BVRB_8g186390</name>
</gene>
<reference evidence="4 5" key="1">
    <citation type="journal article" date="2014" name="Nature">
        <title>The genome of the recently domesticated crop plant sugar beet (Beta vulgaris).</title>
        <authorList>
            <person name="Dohm J.C."/>
            <person name="Minoche A.E."/>
            <person name="Holtgrawe D."/>
            <person name="Capella-Gutierrez S."/>
            <person name="Zakrzewski F."/>
            <person name="Tafer H."/>
            <person name="Rupp O."/>
            <person name="Sorensen T.R."/>
            <person name="Stracke R."/>
            <person name="Reinhardt R."/>
            <person name="Goesmann A."/>
            <person name="Kraft T."/>
            <person name="Schulz B."/>
            <person name="Stadler P.F."/>
            <person name="Schmidt T."/>
            <person name="Gabaldon T."/>
            <person name="Lehrach H."/>
            <person name="Weisshaar B."/>
            <person name="Himmelbauer H."/>
        </authorList>
    </citation>
    <scope>NUCLEOTIDE SEQUENCE [LARGE SCALE GENOMIC DNA]</scope>
    <source>
        <tissue evidence="4">Taproot</tissue>
    </source>
</reference>
<evidence type="ECO:0000313" key="4">
    <source>
        <dbReference type="EMBL" id="KMT04042.1"/>
    </source>
</evidence>
<dbReference type="PANTHER" id="PTHR32099:SF42">
    <property type="entry name" value="CYSTEINE-RICH RECEPTOR-LIKE PROTEIN KINASE 9-RELATED"/>
    <property type="match status" value="1"/>
</dbReference>
<dbReference type="CDD" id="cd23509">
    <property type="entry name" value="Gnk2-like"/>
    <property type="match status" value="2"/>
</dbReference>
<dbReference type="OrthoDB" id="1662727at2759"/>
<protein>
    <recommendedName>
        <fullName evidence="3">Gnk2-homologous domain-containing protein</fullName>
    </recommendedName>
</protein>
<keyword evidence="5" id="KW-1185">Reference proteome</keyword>
<evidence type="ECO:0000313" key="5">
    <source>
        <dbReference type="Proteomes" id="UP000035740"/>
    </source>
</evidence>
<evidence type="ECO:0000256" key="2">
    <source>
        <dbReference type="ARBA" id="ARBA00022737"/>
    </source>
</evidence>
<dbReference type="Pfam" id="PF01657">
    <property type="entry name" value="Stress-antifung"/>
    <property type="match status" value="2"/>
</dbReference>
<proteinExistence type="predicted"/>
<dbReference type="ExpressionAtlas" id="A0A0J8BSC3">
    <property type="expression patterns" value="baseline"/>
</dbReference>
<organism evidence="4 5">
    <name type="scientific">Beta vulgaris subsp. vulgaris</name>
    <name type="common">Beet</name>
    <dbReference type="NCBI Taxonomy" id="3555"/>
    <lineage>
        <taxon>Eukaryota</taxon>
        <taxon>Viridiplantae</taxon>
        <taxon>Streptophyta</taxon>
        <taxon>Embryophyta</taxon>
        <taxon>Tracheophyta</taxon>
        <taxon>Spermatophyta</taxon>
        <taxon>Magnoliopsida</taxon>
        <taxon>eudicotyledons</taxon>
        <taxon>Gunneridae</taxon>
        <taxon>Pentapetalae</taxon>
        <taxon>Caryophyllales</taxon>
        <taxon>Chenopodiaceae</taxon>
        <taxon>Betoideae</taxon>
        <taxon>Beta</taxon>
    </lineage>
</organism>
<dbReference type="PROSITE" id="PS51473">
    <property type="entry name" value="GNK2"/>
    <property type="match status" value="2"/>
</dbReference>
<feature type="domain" description="Gnk2-homologous" evidence="3">
    <location>
        <begin position="164"/>
        <end position="275"/>
    </location>
</feature>
<keyword evidence="1" id="KW-0732">Signal</keyword>
<evidence type="ECO:0000256" key="1">
    <source>
        <dbReference type="ARBA" id="ARBA00022729"/>
    </source>
</evidence>
<accession>A0A0J8BSC3</accession>
<dbReference type="EMBL" id="KQ090159">
    <property type="protein sequence ID" value="KMT04042.1"/>
    <property type="molecule type" value="Genomic_DNA"/>
</dbReference>
<name>A0A0J8BSC3_BETVV</name>
<dbReference type="AlphaFoldDB" id="A0A0J8BSC3"/>
<evidence type="ECO:0000259" key="3">
    <source>
        <dbReference type="PROSITE" id="PS51473"/>
    </source>
</evidence>
<dbReference type="InterPro" id="IPR002902">
    <property type="entry name" value="GNK2"/>
</dbReference>
<keyword evidence="2" id="KW-0677">Repeat</keyword>
<dbReference type="Gene3D" id="3.30.430.20">
    <property type="entry name" value="Gnk2 domain, C-X8-C-X2-C motif"/>
    <property type="match status" value="2"/>
</dbReference>